<gene>
    <name evidence="2" type="ORF">SAMN05444695_10684</name>
</gene>
<evidence type="ECO:0000313" key="3">
    <source>
        <dbReference type="Proteomes" id="UP000183263"/>
    </source>
</evidence>
<organism evidence="2 3">
    <name type="scientific">Rhodococcus triatomae</name>
    <dbReference type="NCBI Taxonomy" id="300028"/>
    <lineage>
        <taxon>Bacteria</taxon>
        <taxon>Bacillati</taxon>
        <taxon>Actinomycetota</taxon>
        <taxon>Actinomycetes</taxon>
        <taxon>Mycobacteriales</taxon>
        <taxon>Nocardiaceae</taxon>
        <taxon>Rhodococcus</taxon>
    </lineage>
</organism>
<proteinExistence type="predicted"/>
<dbReference type="AlphaFoldDB" id="A0A1G8J6S7"/>
<keyword evidence="1" id="KW-0472">Membrane</keyword>
<reference evidence="2 3" key="1">
    <citation type="submission" date="2016-10" db="EMBL/GenBank/DDBJ databases">
        <authorList>
            <person name="de Groot N.N."/>
        </authorList>
    </citation>
    <scope>NUCLEOTIDE SEQUENCE [LARGE SCALE GENOMIC DNA]</scope>
    <source>
        <strain evidence="2 3">DSM 44892</strain>
    </source>
</reference>
<dbReference type="EMBL" id="FNDN01000006">
    <property type="protein sequence ID" value="SDI26792.1"/>
    <property type="molecule type" value="Genomic_DNA"/>
</dbReference>
<protein>
    <submittedName>
        <fullName evidence="2">Uncharacterized protein</fullName>
    </submittedName>
</protein>
<sequence>MISGRTVVTAEALAALVALALAGWCASSATVTTRFEPLVVDAPAFESSHYSGAWIAGATALATIAGLLVVDAVRRIRAHTAPGA</sequence>
<evidence type="ECO:0000256" key="1">
    <source>
        <dbReference type="SAM" id="Phobius"/>
    </source>
</evidence>
<keyword evidence="1" id="KW-0812">Transmembrane</keyword>
<evidence type="ECO:0000313" key="2">
    <source>
        <dbReference type="EMBL" id="SDI26792.1"/>
    </source>
</evidence>
<dbReference type="RefSeq" id="WP_072738426.1">
    <property type="nucleotide sequence ID" value="NZ_CP048813.1"/>
</dbReference>
<accession>A0A1G8J6S7</accession>
<keyword evidence="3" id="KW-1185">Reference proteome</keyword>
<feature type="transmembrane region" description="Helical" evidence="1">
    <location>
        <begin position="52"/>
        <end position="70"/>
    </location>
</feature>
<keyword evidence="1" id="KW-1133">Transmembrane helix</keyword>
<dbReference type="Proteomes" id="UP000183263">
    <property type="component" value="Unassembled WGS sequence"/>
</dbReference>
<name>A0A1G8J6S7_9NOCA</name>